<dbReference type="PANTHER" id="PTHR13847">
    <property type="entry name" value="SARCOSINE DEHYDROGENASE-RELATED"/>
    <property type="match status" value="1"/>
</dbReference>
<keyword evidence="2" id="KW-0732">Signal</keyword>
<reference evidence="4 5" key="1">
    <citation type="journal article" date="2019" name="Fungal Biol. Biotechnol.">
        <title>Draft genome sequence of fastidious pathogen Ceratobasidium theobromae, which causes vascular-streak dieback in Theobroma cacao.</title>
        <authorList>
            <person name="Ali S.S."/>
            <person name="Asman A."/>
            <person name="Shao J."/>
            <person name="Firmansyah A.P."/>
            <person name="Susilo A.W."/>
            <person name="Rosmana A."/>
            <person name="McMahon P."/>
            <person name="Junaid M."/>
            <person name="Guest D."/>
            <person name="Kheng T.Y."/>
            <person name="Meinhardt L.W."/>
            <person name="Bailey B.A."/>
        </authorList>
    </citation>
    <scope>NUCLEOTIDE SEQUENCE [LARGE SCALE GENOMIC DNA]</scope>
    <source>
        <strain evidence="4 5">CT2</strain>
    </source>
</reference>
<feature type="compositionally biased region" description="Polar residues" evidence="1">
    <location>
        <begin position="525"/>
        <end position="541"/>
    </location>
</feature>
<feature type="signal peptide" evidence="2">
    <location>
        <begin position="1"/>
        <end position="18"/>
    </location>
</feature>
<dbReference type="Pfam" id="PF01266">
    <property type="entry name" value="DAO"/>
    <property type="match status" value="1"/>
</dbReference>
<dbReference type="Gene3D" id="3.30.9.10">
    <property type="entry name" value="D-Amino Acid Oxidase, subunit A, domain 2"/>
    <property type="match status" value="1"/>
</dbReference>
<dbReference type="EMBL" id="SSOP01000037">
    <property type="protein sequence ID" value="KAB5593449.1"/>
    <property type="molecule type" value="Genomic_DNA"/>
</dbReference>
<name>A0A5N5QP73_9AGAM</name>
<feature type="domain" description="FAD dependent oxidoreductase" evidence="3">
    <location>
        <begin position="75"/>
        <end position="488"/>
    </location>
</feature>
<proteinExistence type="predicted"/>
<dbReference type="AlphaFoldDB" id="A0A5N5QP73"/>
<evidence type="ECO:0000256" key="2">
    <source>
        <dbReference type="SAM" id="SignalP"/>
    </source>
</evidence>
<evidence type="ECO:0000313" key="4">
    <source>
        <dbReference type="EMBL" id="KAB5593449.1"/>
    </source>
</evidence>
<sequence>MDNLMGIILTFIATLKAAFRTLVQLSRDYNALSTRISHSPNIPIFPTTSSHWPHTVLESGRLLHTSEVSLPKHVDIAIIGSGLTGTLIARALLEHPKASDLKIVIVEARDVCSGATGRNGGHIKCDPYLAYHKYKAAYGREFAEKATRFNMAHVDELIRISEKVGGEAKTETRRVETVDAYFDTALFVRACKKVKAFEADMPVESKGMRILGAEEAQEMYGLSSLCVGAITSGASAGAINSYKLVTSLLTSFEEKYFDRFTIVSRCPIVDIKGPSSQRPLYTLQTSKGDMTALHVVHATNAHVAHLVPGLRSRVFPLRQAMTAQHHQSFACPPTPTAQLGGRSFTFLYSEGFDYLTQRPDGTIMVGGGFAQSPQQGMSEIGIGTDDSYDPSAAAHICGILNVLFKTPSNLPNLNNINTKNQLKSIWSGSLGISADWLPWVGRLPTRLTGRDVPPAQVNSKIAPPGEWVSAGYSGEGMVNAPLCAKALAMMILKPKEDNVSSWFPDQMRVTEARCRKADPTILTGPENQSLRLNARTPLSAQ</sequence>
<organism evidence="4 5">
    <name type="scientific">Ceratobasidium theobromae</name>
    <dbReference type="NCBI Taxonomy" id="1582974"/>
    <lineage>
        <taxon>Eukaryota</taxon>
        <taxon>Fungi</taxon>
        <taxon>Dikarya</taxon>
        <taxon>Basidiomycota</taxon>
        <taxon>Agaricomycotina</taxon>
        <taxon>Agaricomycetes</taxon>
        <taxon>Cantharellales</taxon>
        <taxon>Ceratobasidiaceae</taxon>
        <taxon>Ceratobasidium</taxon>
    </lineage>
</organism>
<comment type="caution">
    <text evidence="4">The sequence shown here is derived from an EMBL/GenBank/DDBJ whole genome shotgun (WGS) entry which is preliminary data.</text>
</comment>
<dbReference type="Proteomes" id="UP000383932">
    <property type="component" value="Unassembled WGS sequence"/>
</dbReference>
<feature type="region of interest" description="Disordered" evidence="1">
    <location>
        <begin position="520"/>
        <end position="541"/>
    </location>
</feature>
<evidence type="ECO:0000256" key="1">
    <source>
        <dbReference type="SAM" id="MobiDB-lite"/>
    </source>
</evidence>
<dbReference type="InterPro" id="IPR036188">
    <property type="entry name" value="FAD/NAD-bd_sf"/>
</dbReference>
<dbReference type="PANTHER" id="PTHR13847:SF213">
    <property type="entry name" value="DEPENDENT OXIDOREDUCTASE, PUTATIVE-RELATED"/>
    <property type="match status" value="1"/>
</dbReference>
<evidence type="ECO:0000313" key="5">
    <source>
        <dbReference type="Proteomes" id="UP000383932"/>
    </source>
</evidence>
<keyword evidence="5" id="KW-1185">Reference proteome</keyword>
<dbReference type="GO" id="GO:0005737">
    <property type="term" value="C:cytoplasm"/>
    <property type="evidence" value="ECO:0007669"/>
    <property type="project" value="TreeGrafter"/>
</dbReference>
<evidence type="ECO:0000259" key="3">
    <source>
        <dbReference type="Pfam" id="PF01266"/>
    </source>
</evidence>
<feature type="chain" id="PRO_5024463778" evidence="2">
    <location>
        <begin position="19"/>
        <end position="541"/>
    </location>
</feature>
<gene>
    <name evidence="4" type="ORF">CTheo_3083</name>
</gene>
<dbReference type="OrthoDB" id="429143at2759"/>
<dbReference type="Gene3D" id="3.50.50.60">
    <property type="entry name" value="FAD/NAD(P)-binding domain"/>
    <property type="match status" value="1"/>
</dbReference>
<protein>
    <submittedName>
        <fullName evidence="4">FAD-dependent oxidoreductase</fullName>
    </submittedName>
</protein>
<dbReference type="SUPFAM" id="SSF51905">
    <property type="entry name" value="FAD/NAD(P)-binding domain"/>
    <property type="match status" value="1"/>
</dbReference>
<accession>A0A5N5QP73</accession>
<dbReference type="InterPro" id="IPR006076">
    <property type="entry name" value="FAD-dep_OxRdtase"/>
</dbReference>